<dbReference type="PANTHER" id="PTHR18964">
    <property type="entry name" value="ROK (REPRESSOR, ORF, KINASE) FAMILY"/>
    <property type="match status" value="1"/>
</dbReference>
<proteinExistence type="inferred from homology"/>
<dbReference type="GO" id="GO:0016301">
    <property type="term" value="F:kinase activity"/>
    <property type="evidence" value="ECO:0007669"/>
    <property type="project" value="UniProtKB-KW"/>
</dbReference>
<comment type="similarity">
    <text evidence="1">Belongs to the ROK (NagC/XylR) family.</text>
</comment>
<dbReference type="Pfam" id="PF00480">
    <property type="entry name" value="ROK"/>
    <property type="match status" value="1"/>
</dbReference>
<evidence type="ECO:0000313" key="3">
    <source>
        <dbReference type="Proteomes" id="UP000199182"/>
    </source>
</evidence>
<dbReference type="InterPro" id="IPR049874">
    <property type="entry name" value="ROK_cs"/>
</dbReference>
<dbReference type="STRING" id="258515.SAMN05192585_1586"/>
<dbReference type="InterPro" id="IPR043129">
    <property type="entry name" value="ATPase_NBD"/>
</dbReference>
<dbReference type="PROSITE" id="PS01125">
    <property type="entry name" value="ROK"/>
    <property type="match status" value="1"/>
</dbReference>
<dbReference type="AlphaFoldDB" id="A0A1H0GZX8"/>
<reference evidence="2 3" key="1">
    <citation type="submission" date="2016-10" db="EMBL/GenBank/DDBJ databases">
        <authorList>
            <person name="de Groot N.N."/>
        </authorList>
    </citation>
    <scope>NUCLEOTIDE SEQUENCE [LARGE SCALE GENOMIC DNA]</scope>
    <source>
        <strain evidence="2 3">CGMCC 1.5012</strain>
    </source>
</reference>
<dbReference type="OrthoDB" id="9796533at2"/>
<dbReference type="NCBIfam" id="NF007251">
    <property type="entry name" value="PRK09698.1"/>
    <property type="match status" value="1"/>
</dbReference>
<dbReference type="CDD" id="cd24070">
    <property type="entry name" value="ASKHA_NBD_ROK_AlsK"/>
    <property type="match status" value="1"/>
</dbReference>
<organism evidence="2 3">
    <name type="scientific">Acetanaerobacterium elongatum</name>
    <dbReference type="NCBI Taxonomy" id="258515"/>
    <lineage>
        <taxon>Bacteria</taxon>
        <taxon>Bacillati</taxon>
        <taxon>Bacillota</taxon>
        <taxon>Clostridia</taxon>
        <taxon>Eubacteriales</taxon>
        <taxon>Oscillospiraceae</taxon>
        <taxon>Acetanaerobacterium</taxon>
    </lineage>
</organism>
<keyword evidence="2" id="KW-0418">Kinase</keyword>
<protein>
    <submittedName>
        <fullName evidence="2">Allose kinase</fullName>
    </submittedName>
</protein>
<keyword evidence="3" id="KW-1185">Reference proteome</keyword>
<evidence type="ECO:0000256" key="1">
    <source>
        <dbReference type="ARBA" id="ARBA00006479"/>
    </source>
</evidence>
<dbReference type="PANTHER" id="PTHR18964:SF149">
    <property type="entry name" value="BIFUNCTIONAL UDP-N-ACETYLGLUCOSAMINE 2-EPIMERASE_N-ACETYLMANNOSAMINE KINASE"/>
    <property type="match status" value="1"/>
</dbReference>
<evidence type="ECO:0000313" key="2">
    <source>
        <dbReference type="EMBL" id="SDO12241.1"/>
    </source>
</evidence>
<sequence>MVKDYVIGIDIGGTNFRIGLVSAEGELEHFQKKSSSILSEGNAAENLLTQINKYIDECNTRGRVKAVTIGIPSIVSKDKKTVYSTPNLDGFDNIDLATPLQTALNIPVFIDRDVNFLLLNDIKQCRLDVNSTILGFYIGTGFGNAVYIDGKFHTGKNGVAGELGHIPLNGITERCTCGNIGCAEVICSGKHLEELAKNCFPGTEIANIFAEHADDKRIRDFVEDLAIPIATEVNILDPDTIIVAGGVVIMKGFPKELLVNAVRERTRKPYPSQNLEILFTEHTQYSGVLGGAGFAYQRLNAV</sequence>
<dbReference type="InterPro" id="IPR000600">
    <property type="entry name" value="ROK"/>
</dbReference>
<name>A0A1H0GZX8_9FIRM</name>
<dbReference type="Proteomes" id="UP000199182">
    <property type="component" value="Unassembled WGS sequence"/>
</dbReference>
<accession>A0A1H0GZX8</accession>
<dbReference type="RefSeq" id="WP_092643647.1">
    <property type="nucleotide sequence ID" value="NZ_FNID01000058.1"/>
</dbReference>
<dbReference type="EMBL" id="FNID01000058">
    <property type="protein sequence ID" value="SDO12241.1"/>
    <property type="molecule type" value="Genomic_DNA"/>
</dbReference>
<keyword evidence="2" id="KW-0808">Transferase</keyword>
<gene>
    <name evidence="2" type="ORF">SAMN05192585_1586</name>
</gene>
<dbReference type="SUPFAM" id="SSF53067">
    <property type="entry name" value="Actin-like ATPase domain"/>
    <property type="match status" value="1"/>
</dbReference>
<dbReference type="Gene3D" id="3.30.420.40">
    <property type="match status" value="2"/>
</dbReference>